<evidence type="ECO:0000313" key="1">
    <source>
        <dbReference type="EMBL" id="OVE55496.1"/>
    </source>
</evidence>
<gene>
    <name evidence="1" type="ORF">B0E34_14775</name>
</gene>
<evidence type="ECO:0008006" key="3">
    <source>
        <dbReference type="Google" id="ProtNLM"/>
    </source>
</evidence>
<sequence length="834" mass="100174">MGWRVKNLKNKQKKLIHMSDKAILEINLNEEYKIKIEKGNQFEESIFHEVYKEALKNVIEIVRHYYSHKDSKYDDFNNIIAFTGERGKGKSSSMISFRDALVNKECDDNRVFFERQNDPEQYLKDKSFAEIEIIDPSLFRGGESLFEIILAKMFRKFQNRINEMDCKIDQTHKRELIQHFQKTFQNLQIINSDRKDIFKKDSIEALSKLAISSNLKEDFDKLVDYYLEHFDKKNFLIIAIDDFDVNIENAYKMLEDIRQFLIQPKVILLISCKLEQLSEALMIHYKNIKIENQEDKAKRYIDKLVPFSRRIFLPEVKKLEDIEFKILNDKELVFNNITGNFNELMIKLIFEKLNLIQTNNILNSNFIFPNTIRETQNFINTLLNVPNNQKLRKYIISEVYLLDIKFINILDDLENVSDDLFMITVLRKLLRLNREYIVRRRITEAYTKLSNASIKTTISLGDIYFLLEEFEKNINLEDYDSLKFLDLFKLYFSLRLLNFKGELNTLEITKYGFVNKYMNILPKEKGLKSRDFLQFFGTLDWNYDFLREEEVFILGMFVFYLGEGNEDYRHKLDKDIFVERYTRGILSPFAIWHNVNNIKTLSIILNFSTEGKFVKLNEEWFKNSLFIKQLYNPSFTLKIFEYIGEFRLKIVKDSLPDNYFDTVCLLFVYGIIYSLEKLEDLYKLEGLVKDFTNFPIINEMLKYFNQQIYFNKKINELNDKYKLNLEYDENSFITDELKHVMNEIYDSSIEETTDELSINTKRYLSDLYNEINKTKKFTSRFLNYRIERLKDFPGTEKIIDYFEEIKWKFNEEDDNLFNEYKEELKIYLKNLING</sequence>
<dbReference type="AlphaFoldDB" id="A0A202BVH0"/>
<name>A0A202BVH0_9FLAO</name>
<dbReference type="Proteomes" id="UP000196355">
    <property type="component" value="Unassembled WGS sequence"/>
</dbReference>
<evidence type="ECO:0000313" key="2">
    <source>
        <dbReference type="Proteomes" id="UP000196355"/>
    </source>
</evidence>
<comment type="caution">
    <text evidence="1">The sequence shown here is derived from an EMBL/GenBank/DDBJ whole genome shotgun (WGS) entry which is preliminary data.</text>
</comment>
<proteinExistence type="predicted"/>
<keyword evidence="2" id="KW-1185">Reference proteome</keyword>
<accession>A0A202BVH0</accession>
<dbReference type="SUPFAM" id="SSF52540">
    <property type="entry name" value="P-loop containing nucleoside triphosphate hydrolases"/>
    <property type="match status" value="1"/>
</dbReference>
<dbReference type="EMBL" id="MVAG01000128">
    <property type="protein sequence ID" value="OVE55496.1"/>
    <property type="molecule type" value="Genomic_DNA"/>
</dbReference>
<protein>
    <recommendedName>
        <fullName evidence="3">KAP NTPase domain-containing protein</fullName>
    </recommendedName>
</protein>
<reference evidence="2" key="1">
    <citation type="submission" date="2017-02" db="EMBL/GenBank/DDBJ databases">
        <authorList>
            <person name="Tetz G."/>
            <person name="Tetz V."/>
        </authorList>
    </citation>
    <scope>NUCLEOTIDE SEQUENCE [LARGE SCALE GENOMIC DNA]</scope>
    <source>
        <strain evidence="2">VT16-26</strain>
    </source>
</reference>
<dbReference type="InterPro" id="IPR027417">
    <property type="entry name" value="P-loop_NTPase"/>
</dbReference>
<organism evidence="1 2">
    <name type="scientific">Chryseobacterium mucoviscidosis</name>
    <dbReference type="NCBI Taxonomy" id="1945581"/>
    <lineage>
        <taxon>Bacteria</taxon>
        <taxon>Pseudomonadati</taxon>
        <taxon>Bacteroidota</taxon>
        <taxon>Flavobacteriia</taxon>
        <taxon>Flavobacteriales</taxon>
        <taxon>Weeksellaceae</taxon>
        <taxon>Chryseobacterium group</taxon>
        <taxon>Chryseobacterium</taxon>
    </lineage>
</organism>